<dbReference type="InterPro" id="IPR036388">
    <property type="entry name" value="WH-like_DNA-bd_sf"/>
</dbReference>
<evidence type="ECO:0000256" key="5">
    <source>
        <dbReference type="ARBA" id="ARBA00023163"/>
    </source>
</evidence>
<accession>A0A318LEU7</accession>
<evidence type="ECO:0000256" key="3">
    <source>
        <dbReference type="ARBA" id="ARBA00023082"/>
    </source>
</evidence>
<dbReference type="InterPro" id="IPR007627">
    <property type="entry name" value="RNA_pol_sigma70_r2"/>
</dbReference>
<feature type="domain" description="RNA polymerase sigma-70 region 2" evidence="6">
    <location>
        <begin position="57"/>
        <end position="123"/>
    </location>
</feature>
<sequence>MVRLTNLGNSAGSTVVEKYQETTAGESVAVAVLRSRNDDWKLVKQAQSGDVDAFGRLYDNNYRLVYAYVLQRTRNASLAEDLTSETFMRAFRRIESVEFRGRAVRAWIITIARNVMIDHQRSAYSRYELASDDLEPANVLADSAEQAVLSRVAGSELRAGIEQLTGAQRQCIVLRFYEDRSVAETAAIMRRNVGSIRALQHRAVRRLAELIDQPRPPARDRVPVGERATNHLFAKGIR</sequence>
<evidence type="ECO:0000256" key="1">
    <source>
        <dbReference type="ARBA" id="ARBA00010641"/>
    </source>
</evidence>
<gene>
    <name evidence="8" type="ORF">BA062_25215</name>
</gene>
<name>A0A318LEU7_9PSEU</name>
<evidence type="ECO:0000313" key="8">
    <source>
        <dbReference type="EMBL" id="PXY25476.1"/>
    </source>
</evidence>
<reference evidence="8 9" key="1">
    <citation type="submission" date="2016-07" db="EMBL/GenBank/DDBJ databases">
        <title>Draft genome sequence of Prauserella sp. YIM 121212, isolated from alkaline soil.</title>
        <authorList>
            <person name="Ruckert C."/>
            <person name="Albersmeier A."/>
            <person name="Jiang C.-L."/>
            <person name="Jiang Y."/>
            <person name="Kalinowski J."/>
            <person name="Schneider O."/>
            <person name="Winkler A."/>
            <person name="Zotchev S.B."/>
        </authorList>
    </citation>
    <scope>NUCLEOTIDE SEQUENCE [LARGE SCALE GENOMIC DNA]</scope>
    <source>
        <strain evidence="8 9">YIM 121212</strain>
    </source>
</reference>
<dbReference type="EMBL" id="MASU01000012">
    <property type="protein sequence ID" value="PXY25476.1"/>
    <property type="molecule type" value="Genomic_DNA"/>
</dbReference>
<dbReference type="PANTHER" id="PTHR43133">
    <property type="entry name" value="RNA POLYMERASE ECF-TYPE SIGMA FACTO"/>
    <property type="match status" value="1"/>
</dbReference>
<dbReference type="SUPFAM" id="SSF88659">
    <property type="entry name" value="Sigma3 and sigma4 domains of RNA polymerase sigma factors"/>
    <property type="match status" value="1"/>
</dbReference>
<dbReference type="Pfam" id="PF04542">
    <property type="entry name" value="Sigma70_r2"/>
    <property type="match status" value="1"/>
</dbReference>
<protein>
    <recommendedName>
        <fullName evidence="10">Sigma-70 family RNA polymerase sigma factor</fullName>
    </recommendedName>
</protein>
<dbReference type="InterPro" id="IPR007630">
    <property type="entry name" value="RNA_pol_sigma70_r4"/>
</dbReference>
<keyword evidence="4" id="KW-0238">DNA-binding</keyword>
<dbReference type="GO" id="GO:0003677">
    <property type="term" value="F:DNA binding"/>
    <property type="evidence" value="ECO:0007669"/>
    <property type="project" value="UniProtKB-KW"/>
</dbReference>
<dbReference type="InterPro" id="IPR013325">
    <property type="entry name" value="RNA_pol_sigma_r2"/>
</dbReference>
<dbReference type="Pfam" id="PF04545">
    <property type="entry name" value="Sigma70_r4"/>
    <property type="match status" value="1"/>
</dbReference>
<dbReference type="NCBIfam" id="TIGR02937">
    <property type="entry name" value="sigma70-ECF"/>
    <property type="match status" value="1"/>
</dbReference>
<evidence type="ECO:0000259" key="7">
    <source>
        <dbReference type="Pfam" id="PF04545"/>
    </source>
</evidence>
<keyword evidence="5" id="KW-0804">Transcription</keyword>
<dbReference type="OrthoDB" id="3747638at2"/>
<dbReference type="InterPro" id="IPR014284">
    <property type="entry name" value="RNA_pol_sigma-70_dom"/>
</dbReference>
<proteinExistence type="inferred from homology"/>
<comment type="similarity">
    <text evidence="1">Belongs to the sigma-70 factor family. ECF subfamily.</text>
</comment>
<comment type="caution">
    <text evidence="8">The sequence shown here is derived from an EMBL/GenBank/DDBJ whole genome shotgun (WGS) entry which is preliminary data.</text>
</comment>
<feature type="domain" description="RNA polymerase sigma-70 region 4" evidence="7">
    <location>
        <begin position="161"/>
        <end position="207"/>
    </location>
</feature>
<evidence type="ECO:0000313" key="9">
    <source>
        <dbReference type="Proteomes" id="UP000247892"/>
    </source>
</evidence>
<dbReference type="GO" id="GO:0006352">
    <property type="term" value="P:DNA-templated transcription initiation"/>
    <property type="evidence" value="ECO:0007669"/>
    <property type="project" value="InterPro"/>
</dbReference>
<evidence type="ECO:0008006" key="10">
    <source>
        <dbReference type="Google" id="ProtNLM"/>
    </source>
</evidence>
<dbReference type="SUPFAM" id="SSF88946">
    <property type="entry name" value="Sigma2 domain of RNA polymerase sigma factors"/>
    <property type="match status" value="1"/>
</dbReference>
<dbReference type="InterPro" id="IPR013324">
    <property type="entry name" value="RNA_pol_sigma_r3/r4-like"/>
</dbReference>
<dbReference type="Gene3D" id="1.10.1740.10">
    <property type="match status" value="1"/>
</dbReference>
<evidence type="ECO:0000259" key="6">
    <source>
        <dbReference type="Pfam" id="PF04542"/>
    </source>
</evidence>
<organism evidence="8 9">
    <name type="scientific">Prauserella flavalba</name>
    <dbReference type="NCBI Taxonomy" id="1477506"/>
    <lineage>
        <taxon>Bacteria</taxon>
        <taxon>Bacillati</taxon>
        <taxon>Actinomycetota</taxon>
        <taxon>Actinomycetes</taxon>
        <taxon>Pseudonocardiales</taxon>
        <taxon>Pseudonocardiaceae</taxon>
        <taxon>Prauserella</taxon>
    </lineage>
</organism>
<keyword evidence="2" id="KW-0805">Transcription regulation</keyword>
<dbReference type="InterPro" id="IPR039425">
    <property type="entry name" value="RNA_pol_sigma-70-like"/>
</dbReference>
<dbReference type="AlphaFoldDB" id="A0A318LEU7"/>
<evidence type="ECO:0000256" key="2">
    <source>
        <dbReference type="ARBA" id="ARBA00023015"/>
    </source>
</evidence>
<dbReference type="GO" id="GO:0016987">
    <property type="term" value="F:sigma factor activity"/>
    <property type="evidence" value="ECO:0007669"/>
    <property type="project" value="UniProtKB-KW"/>
</dbReference>
<keyword evidence="3" id="KW-0731">Sigma factor</keyword>
<dbReference type="RefSeq" id="WP_110341068.1">
    <property type="nucleotide sequence ID" value="NZ_JBHVKT010000006.1"/>
</dbReference>
<dbReference type="Proteomes" id="UP000247892">
    <property type="component" value="Unassembled WGS sequence"/>
</dbReference>
<dbReference type="Gene3D" id="1.10.10.10">
    <property type="entry name" value="Winged helix-like DNA-binding domain superfamily/Winged helix DNA-binding domain"/>
    <property type="match status" value="1"/>
</dbReference>
<evidence type="ECO:0000256" key="4">
    <source>
        <dbReference type="ARBA" id="ARBA00023125"/>
    </source>
</evidence>
<dbReference type="CDD" id="cd06171">
    <property type="entry name" value="Sigma70_r4"/>
    <property type="match status" value="1"/>
</dbReference>
<dbReference type="PANTHER" id="PTHR43133:SF57">
    <property type="entry name" value="RNA POLYMERASE SIGMA-70 FACTOR"/>
    <property type="match status" value="1"/>
</dbReference>
<keyword evidence="9" id="KW-1185">Reference proteome</keyword>